<name>A0A507E3F2_9FUNG</name>
<feature type="domain" description="DUF7719" evidence="3">
    <location>
        <begin position="138"/>
        <end position="198"/>
    </location>
</feature>
<evidence type="ECO:0000256" key="2">
    <source>
        <dbReference type="SAM" id="Phobius"/>
    </source>
</evidence>
<keyword evidence="2" id="KW-0472">Membrane</keyword>
<keyword evidence="2" id="KW-1133">Transmembrane helix</keyword>
<feature type="transmembrane region" description="Helical" evidence="2">
    <location>
        <begin position="111"/>
        <end position="128"/>
    </location>
</feature>
<feature type="transmembrane region" description="Helical" evidence="2">
    <location>
        <begin position="73"/>
        <end position="91"/>
    </location>
</feature>
<dbReference type="PANTHER" id="PTHR37846:SF1">
    <property type="entry name" value="DEACETYLASE-LIKE PROTEIN"/>
    <property type="match status" value="1"/>
</dbReference>
<dbReference type="AlphaFoldDB" id="A0A507E3F2"/>
<evidence type="ECO:0000259" key="3">
    <source>
        <dbReference type="Pfam" id="PF24841"/>
    </source>
</evidence>
<feature type="transmembrane region" description="Helical" evidence="2">
    <location>
        <begin position="135"/>
        <end position="155"/>
    </location>
</feature>
<keyword evidence="2" id="KW-0812">Transmembrane</keyword>
<evidence type="ECO:0000313" key="4">
    <source>
        <dbReference type="EMBL" id="TPX58364.1"/>
    </source>
</evidence>
<dbReference type="Pfam" id="PF24841">
    <property type="entry name" value="DUF7719"/>
    <property type="match status" value="1"/>
</dbReference>
<gene>
    <name evidence="4" type="ORF">PhCBS80983_g03190</name>
</gene>
<protein>
    <recommendedName>
        <fullName evidence="3">DUF7719 domain-containing protein</fullName>
    </recommendedName>
</protein>
<dbReference type="EMBL" id="QEAQ01000037">
    <property type="protein sequence ID" value="TPX58364.1"/>
    <property type="molecule type" value="Genomic_DNA"/>
</dbReference>
<evidence type="ECO:0000256" key="1">
    <source>
        <dbReference type="SAM" id="MobiDB-lite"/>
    </source>
</evidence>
<evidence type="ECO:0000313" key="5">
    <source>
        <dbReference type="Proteomes" id="UP000318582"/>
    </source>
</evidence>
<dbReference type="STRING" id="109895.A0A507E3F2"/>
<proteinExistence type="predicted"/>
<comment type="caution">
    <text evidence="4">The sequence shown here is derived from an EMBL/GenBank/DDBJ whole genome shotgun (WGS) entry which is preliminary data.</text>
</comment>
<reference evidence="4 5" key="1">
    <citation type="journal article" date="2019" name="Sci. Rep.">
        <title>Comparative genomics of chytrid fungi reveal insights into the obligate biotrophic and pathogenic lifestyle of Synchytrium endobioticum.</title>
        <authorList>
            <person name="van de Vossenberg B.T.L.H."/>
            <person name="Warris S."/>
            <person name="Nguyen H.D.T."/>
            <person name="van Gent-Pelzer M.P.E."/>
            <person name="Joly D.L."/>
            <person name="van de Geest H.C."/>
            <person name="Bonants P.J.M."/>
            <person name="Smith D.S."/>
            <person name="Levesque C.A."/>
            <person name="van der Lee T.A.J."/>
        </authorList>
    </citation>
    <scope>NUCLEOTIDE SEQUENCE [LARGE SCALE GENOMIC DNA]</scope>
    <source>
        <strain evidence="4 5">CBS 809.83</strain>
    </source>
</reference>
<accession>A0A507E3F2</accession>
<sequence length="216" mass="24235">MSPKRAKQPNGVPSKHSTQPGTSEHEPLLDLSEDEQWRIVNETGLLHKLTSESQPTVPGGVQSHGGPTFSEDYLFQAILLTIPLTTLHGFLEYVVHFQFGFLNEFTVAHVLTRQVPLAPALALFIYLTSRVKHMLVVQMAFLVLSVVCGCMLIYLSADEPAFGEMLRTPGLAVLWIYFVIQMRLGVAVVSLVATLLYYHRDWFRFGGEMKRGFSEL</sequence>
<keyword evidence="5" id="KW-1185">Reference proteome</keyword>
<dbReference type="Proteomes" id="UP000318582">
    <property type="component" value="Unassembled WGS sequence"/>
</dbReference>
<dbReference type="InterPro" id="IPR056136">
    <property type="entry name" value="DUF7719"/>
</dbReference>
<feature type="region of interest" description="Disordered" evidence="1">
    <location>
        <begin position="1"/>
        <end position="28"/>
    </location>
</feature>
<feature type="transmembrane region" description="Helical" evidence="2">
    <location>
        <begin position="175"/>
        <end position="198"/>
    </location>
</feature>
<dbReference type="PANTHER" id="PTHR37846">
    <property type="entry name" value="YALI0B21296P"/>
    <property type="match status" value="1"/>
</dbReference>
<organism evidence="4 5">
    <name type="scientific">Powellomyces hirtus</name>
    <dbReference type="NCBI Taxonomy" id="109895"/>
    <lineage>
        <taxon>Eukaryota</taxon>
        <taxon>Fungi</taxon>
        <taxon>Fungi incertae sedis</taxon>
        <taxon>Chytridiomycota</taxon>
        <taxon>Chytridiomycota incertae sedis</taxon>
        <taxon>Chytridiomycetes</taxon>
        <taxon>Spizellomycetales</taxon>
        <taxon>Powellomycetaceae</taxon>
        <taxon>Powellomyces</taxon>
    </lineage>
</organism>